<dbReference type="AlphaFoldDB" id="E1R9X1"/>
<dbReference type="GO" id="GO:0006412">
    <property type="term" value="P:translation"/>
    <property type="evidence" value="ECO:0007669"/>
    <property type="project" value="UniProtKB-UniRule"/>
</dbReference>
<dbReference type="Pfam" id="PF01327">
    <property type="entry name" value="Pep_deformylase"/>
    <property type="match status" value="1"/>
</dbReference>
<proteinExistence type="inferred from homology"/>
<reference evidence="3 4" key="1">
    <citation type="journal article" date="2010" name="Stand. Genomic Sci.">
        <title>Complete genome sequence of Spirochaeta smaragdinae type strain (SEBR 4228).</title>
        <authorList>
            <person name="Mavromatis K."/>
            <person name="Yasawong M."/>
            <person name="Chertkov O."/>
            <person name="Lapidus A."/>
            <person name="Lucas S."/>
            <person name="Nolan M."/>
            <person name="Del Rio T.G."/>
            <person name="Tice H."/>
            <person name="Cheng J.F."/>
            <person name="Pitluck S."/>
            <person name="Liolios K."/>
            <person name="Ivanova N."/>
            <person name="Tapia R."/>
            <person name="Han C."/>
            <person name="Bruce D."/>
            <person name="Goodwin L."/>
            <person name="Pati A."/>
            <person name="Chen A."/>
            <person name="Palaniappan K."/>
            <person name="Land M."/>
            <person name="Hauser L."/>
            <person name="Chang Y.J."/>
            <person name="Jeffries C.D."/>
            <person name="Detter J.C."/>
            <person name="Rohde M."/>
            <person name="Brambilla E."/>
            <person name="Spring S."/>
            <person name="Goker M."/>
            <person name="Sikorski J."/>
            <person name="Woyke T."/>
            <person name="Bristow J."/>
            <person name="Eisen J.A."/>
            <person name="Markowitz V."/>
            <person name="Hugenholtz P."/>
            <person name="Klenk H.P."/>
            <person name="Kyrpides N.C."/>
        </authorList>
    </citation>
    <scope>NUCLEOTIDE SEQUENCE [LARGE SCALE GENOMIC DNA]</scope>
    <source>
        <strain evidence="4">DSM 11293 / JCM 15392 / SEBR 4228</strain>
    </source>
</reference>
<dbReference type="PRINTS" id="PR01576">
    <property type="entry name" value="PDEFORMYLASE"/>
</dbReference>
<dbReference type="SUPFAM" id="SSF56420">
    <property type="entry name" value="Peptide deformylase"/>
    <property type="match status" value="1"/>
</dbReference>
<dbReference type="Proteomes" id="UP000002318">
    <property type="component" value="Chromosome"/>
</dbReference>
<feature type="active site" evidence="2">
    <location>
        <position position="136"/>
    </location>
</feature>
<comment type="function">
    <text evidence="2">Removes the formyl group from the N-terminal Met of newly synthesized proteins. Requires at least a dipeptide for an efficient rate of reaction. N-terminal L-methionine is a prerequisite for activity but the enzyme has broad specificity at other positions.</text>
</comment>
<dbReference type="InterPro" id="IPR036821">
    <property type="entry name" value="Peptide_deformylase_sf"/>
</dbReference>
<accession>E1R9X1</accession>
<dbReference type="EMBL" id="CP002116">
    <property type="protein sequence ID" value="ADK83290.1"/>
    <property type="molecule type" value="Genomic_DNA"/>
</dbReference>
<dbReference type="PANTHER" id="PTHR10458">
    <property type="entry name" value="PEPTIDE DEFORMYLASE"/>
    <property type="match status" value="1"/>
</dbReference>
<dbReference type="Gene3D" id="3.90.45.10">
    <property type="entry name" value="Peptide deformylase"/>
    <property type="match status" value="1"/>
</dbReference>
<dbReference type="KEGG" id="ssm:Spirs_4216"/>
<dbReference type="HOGENOM" id="CLU_061901_4_2_12"/>
<dbReference type="NCBIfam" id="NF001159">
    <property type="entry name" value="PRK00150.1-3"/>
    <property type="match status" value="1"/>
</dbReference>
<evidence type="ECO:0000313" key="4">
    <source>
        <dbReference type="Proteomes" id="UP000002318"/>
    </source>
</evidence>
<dbReference type="PIRSF" id="PIRSF004749">
    <property type="entry name" value="Pep_def"/>
    <property type="match status" value="1"/>
</dbReference>
<dbReference type="STRING" id="573413.Spirs_4216"/>
<evidence type="ECO:0000313" key="3">
    <source>
        <dbReference type="EMBL" id="ADK83290.1"/>
    </source>
</evidence>
<dbReference type="InterPro" id="IPR023635">
    <property type="entry name" value="Peptide_deformylase"/>
</dbReference>
<dbReference type="CDD" id="cd00487">
    <property type="entry name" value="Pep_deformylase"/>
    <property type="match status" value="1"/>
</dbReference>
<keyword evidence="2" id="KW-0648">Protein biosynthesis</keyword>
<feature type="binding site" evidence="2">
    <location>
        <position position="135"/>
    </location>
    <ligand>
        <name>Fe cation</name>
        <dbReference type="ChEBI" id="CHEBI:24875"/>
    </ligand>
</feature>
<evidence type="ECO:0000256" key="1">
    <source>
        <dbReference type="ARBA" id="ARBA00010759"/>
    </source>
</evidence>
<sequence length="174" mass="19905">MSRNRKVETIIRFGDPRLRVLCSEVAVFHKGLHDKIDCIARTLHQHGGGAALAAPQIALLKQIVVIDYLGEYYELINPQIVEASGSSIDYEGCLSLPGFWGQVERHQRIKVSYQDRFGEVYSVEAHDRMARCFQHEIDHLSGVLFIDRMSDEYVFNDDTKERLPVAYLRNASRP</sequence>
<gene>
    <name evidence="2" type="primary">def</name>
    <name evidence="3" type="ordered locus">Spirs_4216</name>
</gene>
<comment type="cofactor">
    <cofactor evidence="2">
        <name>Fe(2+)</name>
        <dbReference type="ChEBI" id="CHEBI:29033"/>
    </cofactor>
    <text evidence="2">Binds 1 Fe(2+) ion.</text>
</comment>
<dbReference type="RefSeq" id="WP_013256746.1">
    <property type="nucleotide sequence ID" value="NC_014364.1"/>
</dbReference>
<dbReference type="NCBIfam" id="TIGR00079">
    <property type="entry name" value="pept_deformyl"/>
    <property type="match status" value="1"/>
</dbReference>
<keyword evidence="2 3" id="KW-0378">Hydrolase</keyword>
<comment type="similarity">
    <text evidence="1 2">Belongs to the polypeptide deformylase family.</text>
</comment>
<feature type="binding site" evidence="2">
    <location>
        <position position="139"/>
    </location>
    <ligand>
        <name>Fe cation</name>
        <dbReference type="ChEBI" id="CHEBI:24875"/>
    </ligand>
</feature>
<keyword evidence="2" id="KW-0479">Metal-binding</keyword>
<dbReference type="GO" id="GO:0042586">
    <property type="term" value="F:peptide deformylase activity"/>
    <property type="evidence" value="ECO:0007669"/>
    <property type="project" value="UniProtKB-UniRule"/>
</dbReference>
<organism evidence="3 4">
    <name type="scientific">Sediminispirochaeta smaragdinae (strain DSM 11293 / JCM 15392 / SEBR 4228)</name>
    <name type="common">Spirochaeta smaragdinae</name>
    <dbReference type="NCBI Taxonomy" id="573413"/>
    <lineage>
        <taxon>Bacteria</taxon>
        <taxon>Pseudomonadati</taxon>
        <taxon>Spirochaetota</taxon>
        <taxon>Spirochaetia</taxon>
        <taxon>Spirochaetales</taxon>
        <taxon>Spirochaetaceae</taxon>
        <taxon>Sediminispirochaeta</taxon>
    </lineage>
</organism>
<dbReference type="PANTHER" id="PTHR10458:SF22">
    <property type="entry name" value="PEPTIDE DEFORMYLASE"/>
    <property type="match status" value="1"/>
</dbReference>
<comment type="catalytic activity">
    <reaction evidence="2">
        <text>N-terminal N-formyl-L-methionyl-[peptide] + H2O = N-terminal L-methionyl-[peptide] + formate</text>
        <dbReference type="Rhea" id="RHEA:24420"/>
        <dbReference type="Rhea" id="RHEA-COMP:10639"/>
        <dbReference type="Rhea" id="RHEA-COMP:10640"/>
        <dbReference type="ChEBI" id="CHEBI:15377"/>
        <dbReference type="ChEBI" id="CHEBI:15740"/>
        <dbReference type="ChEBI" id="CHEBI:49298"/>
        <dbReference type="ChEBI" id="CHEBI:64731"/>
        <dbReference type="EC" id="3.5.1.88"/>
    </reaction>
</comment>
<protein>
    <recommendedName>
        <fullName evidence="2">Peptide deformylase</fullName>
        <shortName evidence="2">PDF</shortName>
        <ecNumber evidence="2">3.5.1.88</ecNumber>
    </recommendedName>
    <alternativeName>
        <fullName evidence="2">Polypeptide deformylase</fullName>
    </alternativeName>
</protein>
<keyword evidence="2" id="KW-0408">Iron</keyword>
<evidence type="ECO:0000256" key="2">
    <source>
        <dbReference type="HAMAP-Rule" id="MF_00163"/>
    </source>
</evidence>
<dbReference type="GO" id="GO:0046872">
    <property type="term" value="F:metal ion binding"/>
    <property type="evidence" value="ECO:0007669"/>
    <property type="project" value="UniProtKB-KW"/>
</dbReference>
<name>E1R9X1_SEDSS</name>
<dbReference type="OrthoDB" id="9784988at2"/>
<feature type="binding site" evidence="2">
    <location>
        <position position="93"/>
    </location>
    <ligand>
        <name>Fe cation</name>
        <dbReference type="ChEBI" id="CHEBI:24875"/>
    </ligand>
</feature>
<keyword evidence="4" id="KW-1185">Reference proteome</keyword>
<dbReference type="eggNOG" id="COG0242">
    <property type="taxonomic scope" value="Bacteria"/>
</dbReference>
<dbReference type="HAMAP" id="MF_00163">
    <property type="entry name" value="Pep_deformylase"/>
    <property type="match status" value="1"/>
</dbReference>
<dbReference type="EC" id="3.5.1.88" evidence="2"/>